<dbReference type="Proteomes" id="UP000830115">
    <property type="component" value="Chromosome"/>
</dbReference>
<dbReference type="CDD" id="cd08556">
    <property type="entry name" value="GDPD"/>
    <property type="match status" value="1"/>
</dbReference>
<dbReference type="PROSITE" id="PS51704">
    <property type="entry name" value="GP_PDE"/>
    <property type="match status" value="1"/>
</dbReference>
<name>A0ABY4M275_9ACTN</name>
<accession>A0ABY4M275</accession>
<evidence type="ECO:0000313" key="5">
    <source>
        <dbReference type="Proteomes" id="UP000830115"/>
    </source>
</evidence>
<evidence type="ECO:0000256" key="1">
    <source>
        <dbReference type="ARBA" id="ARBA00022729"/>
    </source>
</evidence>
<dbReference type="EMBL" id="CP086322">
    <property type="protein sequence ID" value="UQA91582.1"/>
    <property type="molecule type" value="Genomic_DNA"/>
</dbReference>
<organism evidence="4 5">
    <name type="scientific">Streptomyces halobius</name>
    <dbReference type="NCBI Taxonomy" id="2879846"/>
    <lineage>
        <taxon>Bacteria</taxon>
        <taxon>Bacillati</taxon>
        <taxon>Actinomycetota</taxon>
        <taxon>Actinomycetes</taxon>
        <taxon>Kitasatosporales</taxon>
        <taxon>Streptomycetaceae</taxon>
        <taxon>Streptomyces</taxon>
    </lineage>
</organism>
<sequence>MTATDPRPAVGEGTALAEKASFSLDEAAGSRHLSGGAPREFAAELGGGAELGAAGKSGSALRLNGATAYGATAGPVVDTTKSFTVSAWVKLDNKERNYTFLSQAGDHASGFQLYYSKYFDKWVFNRHATDTDGTKIVRAMSKDTAKAGTWTHLTGSYDAAKQSLSLSVGGKLQQSTKFTTPWRAQGGLQIGRLFYKGAWQENAAAAVDDIQVAQSAATAADVTALHKGEMPAYMQGLATFRLDEKAGSAHVSGGNAAGPVATLAGSGAKLGVAGKSGGALHLNGSTAYAATAGPVVDTTKSFTVSAWVKLDNKERNYTFLSQAGDHASGFQLYYSKYFDKWVFNRHATDTDGTKIVRAMSKDTAKAGTWTHLTGSYDAAKQSLSLSVGGKLQQSTKFTTPWRAQGGLQIGRLFYKGAWQENAAATIDDIRISTEGTPAFCSRTVTVGHRGAPTIAPENTVASLETAIDRGAEWVETDVQITKDGQPVIMHDATVDRMTDGTGRIDQLTAAEIAKLTVKGGGHVPTLEQVLASPKVRSARMLLEIKGSQTPESVAHALRLVAEAGMTERTMVQSFDEDVVRYAAASPYKFKVALLRSKLDADPVATARAFSLSAYAVNFKGLAAQPDTVNRLRAAGVETFAWTVDRESEWQAATSWGIDGMITNRPDEFLRWKESRCAE</sequence>
<evidence type="ECO:0000313" key="4">
    <source>
        <dbReference type="EMBL" id="UQA91582.1"/>
    </source>
</evidence>
<dbReference type="InterPro" id="IPR013320">
    <property type="entry name" value="ConA-like_dom_sf"/>
</dbReference>
<feature type="domain" description="GP-PDE" evidence="3">
    <location>
        <begin position="443"/>
        <end position="672"/>
    </location>
</feature>
<dbReference type="Pfam" id="PF03009">
    <property type="entry name" value="GDPD"/>
    <property type="match status" value="1"/>
</dbReference>
<keyword evidence="1" id="KW-0732">Signal</keyword>
<dbReference type="SMART" id="SM00560">
    <property type="entry name" value="LamGL"/>
    <property type="match status" value="2"/>
</dbReference>
<proteinExistence type="predicted"/>
<keyword evidence="2" id="KW-1015">Disulfide bond</keyword>
<dbReference type="Pfam" id="PF13385">
    <property type="entry name" value="Laminin_G_3"/>
    <property type="match status" value="2"/>
</dbReference>
<gene>
    <name evidence="4" type="ORF">K9S39_06660</name>
</gene>
<dbReference type="Gene3D" id="2.60.120.200">
    <property type="match status" value="2"/>
</dbReference>
<dbReference type="PANTHER" id="PTHR46211:SF1">
    <property type="entry name" value="GLYCEROPHOSPHODIESTER PHOSPHODIESTERASE, CYTOPLASMIC"/>
    <property type="match status" value="1"/>
</dbReference>
<protein>
    <recommendedName>
        <fullName evidence="3">GP-PDE domain-containing protein</fullName>
    </recommendedName>
</protein>
<keyword evidence="5" id="KW-1185">Reference proteome</keyword>
<dbReference type="Gene3D" id="3.20.20.190">
    <property type="entry name" value="Phosphatidylinositol (PI) phosphodiesterase"/>
    <property type="match status" value="1"/>
</dbReference>
<dbReference type="SUPFAM" id="SSF49899">
    <property type="entry name" value="Concanavalin A-like lectins/glucanases"/>
    <property type="match status" value="2"/>
</dbReference>
<dbReference type="InterPro" id="IPR006558">
    <property type="entry name" value="LamG-like"/>
</dbReference>
<dbReference type="InterPro" id="IPR030395">
    <property type="entry name" value="GP_PDE_dom"/>
</dbReference>
<evidence type="ECO:0000259" key="3">
    <source>
        <dbReference type="PROSITE" id="PS51704"/>
    </source>
</evidence>
<dbReference type="RefSeq" id="WP_248862390.1">
    <property type="nucleotide sequence ID" value="NZ_CP086322.1"/>
</dbReference>
<reference evidence="4" key="1">
    <citation type="submission" date="2021-10" db="EMBL/GenBank/DDBJ databases">
        <title>Streptomyces nigrumlapis sp.nov.,an antimicrobial producing actinobacterium isolated from Black Gobi rocks.</title>
        <authorList>
            <person name="Wen Y."/>
            <person name="Zhang W."/>
            <person name="Liu X.G."/>
        </authorList>
    </citation>
    <scope>NUCLEOTIDE SEQUENCE</scope>
    <source>
        <strain evidence="4">ST13-2-2</strain>
    </source>
</reference>
<evidence type="ECO:0000256" key="2">
    <source>
        <dbReference type="ARBA" id="ARBA00023157"/>
    </source>
</evidence>
<dbReference type="SUPFAM" id="SSF51695">
    <property type="entry name" value="PLC-like phosphodiesterases"/>
    <property type="match status" value="1"/>
</dbReference>
<dbReference type="InterPro" id="IPR017946">
    <property type="entry name" value="PLC-like_Pdiesterase_TIM-brl"/>
</dbReference>
<dbReference type="PANTHER" id="PTHR46211">
    <property type="entry name" value="GLYCEROPHOSPHORYL DIESTER PHOSPHODIESTERASE"/>
    <property type="match status" value="1"/>
</dbReference>